<evidence type="ECO:0000313" key="2">
    <source>
        <dbReference type="EMBL" id="JAT14277.1"/>
    </source>
</evidence>
<feature type="region of interest" description="Disordered" evidence="1">
    <location>
        <begin position="64"/>
        <end position="129"/>
    </location>
</feature>
<protein>
    <submittedName>
        <fullName evidence="2">Uncharacterized protein</fullName>
    </submittedName>
</protein>
<evidence type="ECO:0000256" key="1">
    <source>
        <dbReference type="SAM" id="MobiDB-lite"/>
    </source>
</evidence>
<proteinExistence type="predicted"/>
<feature type="non-terminal residue" evidence="2">
    <location>
        <position position="182"/>
    </location>
</feature>
<name>A0A1B6KS65_9HEMI</name>
<gene>
    <name evidence="2" type="ORF">g.54680</name>
</gene>
<sequence>QLSIVSELESYEQQFTAHQSYPQSYTDPNFPDLQKRWSSFSKHQQCATIYPALDQNYPDVYPNRATYTSHQTHPNFQPTPLQINSNQQTHSNCQHTHPGQNYTNRQILSNPIQPPTLVHNYSSQQTHPGLHLMSDSLQKYTSQQVYQRPSRPPVDQQNTLLQRYLNSLDQKQSHQENYQGLP</sequence>
<dbReference type="AlphaFoldDB" id="A0A1B6KS65"/>
<accession>A0A1B6KS65</accession>
<dbReference type="EMBL" id="GEBQ01025700">
    <property type="protein sequence ID" value="JAT14277.1"/>
    <property type="molecule type" value="Transcribed_RNA"/>
</dbReference>
<organism evidence="2">
    <name type="scientific">Graphocephala atropunctata</name>
    <dbReference type="NCBI Taxonomy" id="36148"/>
    <lineage>
        <taxon>Eukaryota</taxon>
        <taxon>Metazoa</taxon>
        <taxon>Ecdysozoa</taxon>
        <taxon>Arthropoda</taxon>
        <taxon>Hexapoda</taxon>
        <taxon>Insecta</taxon>
        <taxon>Pterygota</taxon>
        <taxon>Neoptera</taxon>
        <taxon>Paraneoptera</taxon>
        <taxon>Hemiptera</taxon>
        <taxon>Auchenorrhyncha</taxon>
        <taxon>Membracoidea</taxon>
        <taxon>Cicadellidae</taxon>
        <taxon>Cicadellinae</taxon>
        <taxon>Cicadellini</taxon>
        <taxon>Graphocephala</taxon>
    </lineage>
</organism>
<feature type="compositionally biased region" description="Polar residues" evidence="1">
    <location>
        <begin position="65"/>
        <end position="111"/>
    </location>
</feature>
<feature type="non-terminal residue" evidence="2">
    <location>
        <position position="1"/>
    </location>
</feature>
<reference evidence="2" key="1">
    <citation type="submission" date="2015-11" db="EMBL/GenBank/DDBJ databases">
        <title>De novo transcriptome assembly of four potential Pierce s Disease insect vectors from Arizona vineyards.</title>
        <authorList>
            <person name="Tassone E.E."/>
        </authorList>
    </citation>
    <scope>NUCLEOTIDE SEQUENCE</scope>
</reference>